<feature type="domain" description="ABC transporter" evidence="4">
    <location>
        <begin position="295"/>
        <end position="514"/>
    </location>
</feature>
<dbReference type="CDD" id="cd03221">
    <property type="entry name" value="ABCF_EF-3"/>
    <property type="match status" value="1"/>
</dbReference>
<feature type="domain" description="ABC transporter" evidence="4">
    <location>
        <begin position="5"/>
        <end position="222"/>
    </location>
</feature>
<accession>A0ABT0LH67</accession>
<dbReference type="SUPFAM" id="SSF52540">
    <property type="entry name" value="P-loop containing nucleoside triphosphate hydrolases"/>
    <property type="match status" value="2"/>
</dbReference>
<dbReference type="InterPro" id="IPR003439">
    <property type="entry name" value="ABC_transporter-like_ATP-bd"/>
</dbReference>
<organism evidence="5 6">
    <name type="scientific">Shewanella surugensis</name>
    <dbReference type="NCBI Taxonomy" id="212020"/>
    <lineage>
        <taxon>Bacteria</taxon>
        <taxon>Pseudomonadati</taxon>
        <taxon>Pseudomonadota</taxon>
        <taxon>Gammaproteobacteria</taxon>
        <taxon>Alteromonadales</taxon>
        <taxon>Shewanellaceae</taxon>
        <taxon>Shewanella</taxon>
    </lineage>
</organism>
<keyword evidence="1" id="KW-0677">Repeat</keyword>
<keyword evidence="3 5" id="KW-0067">ATP-binding</keyword>
<dbReference type="EMBL" id="JAKIKS010000124">
    <property type="protein sequence ID" value="MCL1127042.1"/>
    <property type="molecule type" value="Genomic_DNA"/>
</dbReference>
<evidence type="ECO:0000256" key="1">
    <source>
        <dbReference type="ARBA" id="ARBA00022737"/>
    </source>
</evidence>
<proteinExistence type="predicted"/>
<dbReference type="Proteomes" id="UP001203423">
    <property type="component" value="Unassembled WGS sequence"/>
</dbReference>
<dbReference type="RefSeq" id="WP_248942450.1">
    <property type="nucleotide sequence ID" value="NZ_JAKIKS010000124.1"/>
</dbReference>
<evidence type="ECO:0000313" key="5">
    <source>
        <dbReference type="EMBL" id="MCL1127042.1"/>
    </source>
</evidence>
<dbReference type="GO" id="GO:0005524">
    <property type="term" value="F:ATP binding"/>
    <property type="evidence" value="ECO:0007669"/>
    <property type="project" value="UniProtKB-KW"/>
</dbReference>
<sequence length="594" mass="67155">MTTFVSLQSVSLNLHTSLLLNNISLSVTKGDRIGLVGHNGSGKSSLLKLINEELTADTGNITYQNQCILAKVEQTLPTKLLEKSLFDAVLDKLAAHKQVDEQWRVEMLLNSIGLTCLIWGQSVSSLSGGQYNRLLLARALILEPDLLLLDEPSNHMDLPALLWLETFLQTFKGSFILVSHDQRLLDKVTNQTWIIHSKNLHHFTLSATKAAIALATQLETDKTRHQQQQQEIDRIKSSAKRLAHWGHTYDNQDLSRKAKMMQKRADKLVHAQVEKAQLPPWTLRLNGQHLQADRLLTIDQFEVRAHTGGERLYPVQNLQIRSGDHIAILGANGCGKSSLIKQLWNTHQDKNSAQVTEIQFHQRCTLGYYDQHMQQLDDEVSLIDALYPFYPSSELERKQALIISGFHYVNHQSKVRTLSGGERSRLLFTALSLAKYAFLLLDEPTNHLDVEGKEQLATSLSTFEGGFILVSHDREIIEKSCNRYWLIQDGKLTNWIDIDALYDAMRTSGLALPAAPTTQQAIKNTTLASDSDDMMLTQLIALETQLALDLKRKTKHQKPKMQQQWQQAIRQLESQLSLREHQQATSVATGNNHE</sequence>
<reference evidence="5 6" key="1">
    <citation type="submission" date="2022-01" db="EMBL/GenBank/DDBJ databases">
        <title>Whole genome-based taxonomy of the Shewanellaceae.</title>
        <authorList>
            <person name="Martin-Rodriguez A.J."/>
        </authorList>
    </citation>
    <scope>NUCLEOTIDE SEQUENCE [LARGE SCALE GENOMIC DNA]</scope>
    <source>
        <strain evidence="5 6">DSM 17177</strain>
    </source>
</reference>
<gene>
    <name evidence="5" type="ORF">L2764_21825</name>
</gene>
<dbReference type="InterPro" id="IPR050611">
    <property type="entry name" value="ABCF"/>
</dbReference>
<dbReference type="PANTHER" id="PTHR19211:SF14">
    <property type="entry name" value="ATP-BINDING CASSETTE SUB-FAMILY F MEMBER 1"/>
    <property type="match status" value="1"/>
</dbReference>
<protein>
    <submittedName>
        <fullName evidence="5">ATP-binding cassette domain-containing protein</fullName>
    </submittedName>
</protein>
<dbReference type="InterPro" id="IPR027417">
    <property type="entry name" value="P-loop_NTPase"/>
</dbReference>
<evidence type="ECO:0000256" key="3">
    <source>
        <dbReference type="ARBA" id="ARBA00022840"/>
    </source>
</evidence>
<dbReference type="PANTHER" id="PTHR19211">
    <property type="entry name" value="ATP-BINDING TRANSPORT PROTEIN-RELATED"/>
    <property type="match status" value="1"/>
</dbReference>
<comment type="caution">
    <text evidence="5">The sequence shown here is derived from an EMBL/GenBank/DDBJ whole genome shotgun (WGS) entry which is preliminary data.</text>
</comment>
<dbReference type="PROSITE" id="PS50893">
    <property type="entry name" value="ABC_TRANSPORTER_2"/>
    <property type="match status" value="2"/>
</dbReference>
<evidence type="ECO:0000313" key="6">
    <source>
        <dbReference type="Proteomes" id="UP001203423"/>
    </source>
</evidence>
<evidence type="ECO:0000259" key="4">
    <source>
        <dbReference type="PROSITE" id="PS50893"/>
    </source>
</evidence>
<name>A0ABT0LH67_9GAMM</name>
<dbReference type="Pfam" id="PF00005">
    <property type="entry name" value="ABC_tran"/>
    <property type="match status" value="2"/>
</dbReference>
<dbReference type="Gene3D" id="3.40.50.300">
    <property type="entry name" value="P-loop containing nucleotide triphosphate hydrolases"/>
    <property type="match status" value="2"/>
</dbReference>
<keyword evidence="2" id="KW-0547">Nucleotide-binding</keyword>
<dbReference type="SMART" id="SM00382">
    <property type="entry name" value="AAA"/>
    <property type="match status" value="2"/>
</dbReference>
<keyword evidence="6" id="KW-1185">Reference proteome</keyword>
<evidence type="ECO:0000256" key="2">
    <source>
        <dbReference type="ARBA" id="ARBA00022741"/>
    </source>
</evidence>
<dbReference type="InterPro" id="IPR003593">
    <property type="entry name" value="AAA+_ATPase"/>
</dbReference>